<evidence type="ECO:0000256" key="3">
    <source>
        <dbReference type="ARBA" id="ARBA00022691"/>
    </source>
</evidence>
<name>A0A2H0N3B8_9BACT</name>
<dbReference type="Proteomes" id="UP000229782">
    <property type="component" value="Unassembled WGS sequence"/>
</dbReference>
<evidence type="ECO:0000256" key="4">
    <source>
        <dbReference type="SAM" id="Phobius"/>
    </source>
</evidence>
<dbReference type="EMBL" id="PCWM01000012">
    <property type="protein sequence ID" value="PIR03392.1"/>
    <property type="molecule type" value="Genomic_DNA"/>
</dbReference>
<dbReference type="AlphaFoldDB" id="A0A2H0N3B8"/>
<dbReference type="PANTHER" id="PTHR13610">
    <property type="entry name" value="METHYLTRANSFERASE DOMAIN-CONTAINING PROTEIN"/>
    <property type="match status" value="1"/>
</dbReference>
<dbReference type="SUPFAM" id="SSF53335">
    <property type="entry name" value="S-adenosyl-L-methionine-dependent methyltransferases"/>
    <property type="match status" value="1"/>
</dbReference>
<dbReference type="GO" id="GO:0032259">
    <property type="term" value="P:methylation"/>
    <property type="evidence" value="ECO:0007669"/>
    <property type="project" value="UniProtKB-KW"/>
</dbReference>
<dbReference type="PANTHER" id="PTHR13610:SF9">
    <property type="entry name" value="FI06469P"/>
    <property type="match status" value="1"/>
</dbReference>
<dbReference type="InterPro" id="IPR029063">
    <property type="entry name" value="SAM-dependent_MTases_sf"/>
</dbReference>
<sequence>MIVWILLACNIALIVVIAIFFVWNVYAIVRGAPYVPSSRERIQTMKKIADLRKTDVVLDVGSGDGRVLRAVADVVREARGIEINPILVWWSRVMNHLCGFHMIHIVQKDFWKQDITDVDVLFVYCIDSKMIKFEKKVLGEMKSGAKVLSNGFSLPSRQPTYKERGIFLYVL</sequence>
<reference evidence="5 6" key="1">
    <citation type="submission" date="2017-09" db="EMBL/GenBank/DDBJ databases">
        <title>Depth-based differentiation of microbial function through sediment-hosted aquifers and enrichment of novel symbionts in the deep terrestrial subsurface.</title>
        <authorList>
            <person name="Probst A.J."/>
            <person name="Ladd B."/>
            <person name="Jarett J.K."/>
            <person name="Geller-Mcgrath D.E."/>
            <person name="Sieber C.M."/>
            <person name="Emerson J.B."/>
            <person name="Anantharaman K."/>
            <person name="Thomas B.C."/>
            <person name="Malmstrom R."/>
            <person name="Stieglmeier M."/>
            <person name="Klingl A."/>
            <person name="Woyke T."/>
            <person name="Ryan C.M."/>
            <person name="Banfield J.F."/>
        </authorList>
    </citation>
    <scope>NUCLEOTIDE SEQUENCE [LARGE SCALE GENOMIC DNA]</scope>
    <source>
        <strain evidence="5">CG11_big_fil_rev_8_21_14_0_20_43_7</strain>
    </source>
</reference>
<evidence type="ECO:0000256" key="1">
    <source>
        <dbReference type="ARBA" id="ARBA00022603"/>
    </source>
</evidence>
<dbReference type="GO" id="GO:0016279">
    <property type="term" value="F:protein-lysine N-methyltransferase activity"/>
    <property type="evidence" value="ECO:0007669"/>
    <property type="project" value="InterPro"/>
</dbReference>
<dbReference type="Gene3D" id="3.40.50.150">
    <property type="entry name" value="Vaccinia Virus protein VP39"/>
    <property type="match status" value="1"/>
</dbReference>
<organism evidence="5 6">
    <name type="scientific">Candidatus Magasanikbacteria bacterium CG11_big_fil_rev_8_21_14_0_20_43_7</name>
    <dbReference type="NCBI Taxonomy" id="1974654"/>
    <lineage>
        <taxon>Bacteria</taxon>
        <taxon>Candidatus Magasanikiibacteriota</taxon>
    </lineage>
</organism>
<keyword evidence="4" id="KW-1133">Transmembrane helix</keyword>
<evidence type="ECO:0000256" key="2">
    <source>
        <dbReference type="ARBA" id="ARBA00022679"/>
    </source>
</evidence>
<keyword evidence="2" id="KW-0808">Transferase</keyword>
<evidence type="ECO:0008006" key="7">
    <source>
        <dbReference type="Google" id="ProtNLM"/>
    </source>
</evidence>
<dbReference type="InterPro" id="IPR026170">
    <property type="entry name" value="FAM173A/B"/>
</dbReference>
<comment type="caution">
    <text evidence="5">The sequence shown here is derived from an EMBL/GenBank/DDBJ whole genome shotgun (WGS) entry which is preliminary data.</text>
</comment>
<proteinExistence type="predicted"/>
<feature type="transmembrane region" description="Helical" evidence="4">
    <location>
        <begin position="7"/>
        <end position="29"/>
    </location>
</feature>
<accession>A0A2H0N3B8</accession>
<keyword evidence="4" id="KW-0472">Membrane</keyword>
<keyword evidence="1" id="KW-0489">Methyltransferase</keyword>
<keyword evidence="3" id="KW-0949">S-adenosyl-L-methionine</keyword>
<evidence type="ECO:0000313" key="5">
    <source>
        <dbReference type="EMBL" id="PIR03392.1"/>
    </source>
</evidence>
<keyword evidence="4" id="KW-0812">Transmembrane</keyword>
<protein>
    <recommendedName>
        <fullName evidence="7">DOT1 domain-containing protein</fullName>
    </recommendedName>
</protein>
<evidence type="ECO:0000313" key="6">
    <source>
        <dbReference type="Proteomes" id="UP000229782"/>
    </source>
</evidence>
<gene>
    <name evidence="5" type="ORF">COV60_00575</name>
</gene>